<protein>
    <submittedName>
        <fullName evidence="1">Uncharacterized protein</fullName>
    </submittedName>
</protein>
<comment type="caution">
    <text evidence="1">The sequence shown here is derived from an EMBL/GenBank/DDBJ whole genome shotgun (WGS) entry which is preliminary data.</text>
</comment>
<dbReference type="Proteomes" id="UP001341840">
    <property type="component" value="Unassembled WGS sequence"/>
</dbReference>
<keyword evidence="2" id="KW-1185">Reference proteome</keyword>
<proteinExistence type="predicted"/>
<gene>
    <name evidence="1" type="ORF">PIB30_087927</name>
</gene>
<reference evidence="1 2" key="1">
    <citation type="journal article" date="2023" name="Plants (Basel)">
        <title>Bridging the Gap: Combining Genomics and Transcriptomics Approaches to Understand Stylosanthes scabra, an Orphan Legume from the Brazilian Caatinga.</title>
        <authorList>
            <person name="Ferreira-Neto J.R.C."/>
            <person name="da Silva M.D."/>
            <person name="Binneck E."/>
            <person name="de Melo N.F."/>
            <person name="da Silva R.H."/>
            <person name="de Melo A.L.T.M."/>
            <person name="Pandolfi V."/>
            <person name="Bustamante F.O."/>
            <person name="Brasileiro-Vidal A.C."/>
            <person name="Benko-Iseppon A.M."/>
        </authorList>
    </citation>
    <scope>NUCLEOTIDE SEQUENCE [LARGE SCALE GENOMIC DNA]</scope>
    <source>
        <tissue evidence="1">Leaves</tissue>
    </source>
</reference>
<evidence type="ECO:0000313" key="2">
    <source>
        <dbReference type="Proteomes" id="UP001341840"/>
    </source>
</evidence>
<organism evidence="1 2">
    <name type="scientific">Stylosanthes scabra</name>
    <dbReference type="NCBI Taxonomy" id="79078"/>
    <lineage>
        <taxon>Eukaryota</taxon>
        <taxon>Viridiplantae</taxon>
        <taxon>Streptophyta</taxon>
        <taxon>Embryophyta</taxon>
        <taxon>Tracheophyta</taxon>
        <taxon>Spermatophyta</taxon>
        <taxon>Magnoliopsida</taxon>
        <taxon>eudicotyledons</taxon>
        <taxon>Gunneridae</taxon>
        <taxon>Pentapetalae</taxon>
        <taxon>rosids</taxon>
        <taxon>fabids</taxon>
        <taxon>Fabales</taxon>
        <taxon>Fabaceae</taxon>
        <taxon>Papilionoideae</taxon>
        <taxon>50 kb inversion clade</taxon>
        <taxon>dalbergioids sensu lato</taxon>
        <taxon>Dalbergieae</taxon>
        <taxon>Pterocarpus clade</taxon>
        <taxon>Stylosanthes</taxon>
    </lineage>
</organism>
<name>A0ABU6VS02_9FABA</name>
<dbReference type="EMBL" id="JASCZI010152606">
    <property type="protein sequence ID" value="MED6176407.1"/>
    <property type="molecule type" value="Genomic_DNA"/>
</dbReference>
<accession>A0ABU6VS02</accession>
<evidence type="ECO:0000313" key="1">
    <source>
        <dbReference type="EMBL" id="MED6176407.1"/>
    </source>
</evidence>
<sequence>MSLTSRIGVQSILGSKVPQYGQQGKKNEERKLVEQETKFGSKAEQELHAYAWKSMHMRATSSQIHA</sequence>